<dbReference type="STRING" id="1195236.CTER_2467"/>
<feature type="transmembrane region" description="Helical" evidence="1">
    <location>
        <begin position="267"/>
        <end position="290"/>
    </location>
</feature>
<keyword evidence="3" id="KW-1185">Reference proteome</keyword>
<dbReference type="NCBIfam" id="TIGR00261">
    <property type="entry name" value="traB"/>
    <property type="match status" value="1"/>
</dbReference>
<gene>
    <name evidence="2" type="ORF">CTER_2467</name>
</gene>
<dbReference type="Pfam" id="PF01963">
    <property type="entry name" value="TraB_PrgY_gumN"/>
    <property type="match status" value="1"/>
</dbReference>
<dbReference type="InterPro" id="IPR046345">
    <property type="entry name" value="TraB_PrgY-like"/>
</dbReference>
<feature type="transmembrane region" description="Helical" evidence="1">
    <location>
        <begin position="156"/>
        <end position="174"/>
    </location>
</feature>
<dbReference type="PANTHER" id="PTHR21530">
    <property type="entry name" value="PHEROMONE SHUTDOWN PROTEIN"/>
    <property type="match status" value="1"/>
</dbReference>
<dbReference type="CDD" id="cd14726">
    <property type="entry name" value="TraB_PrgY-like"/>
    <property type="match status" value="1"/>
</dbReference>
<evidence type="ECO:0000313" key="3">
    <source>
        <dbReference type="Proteomes" id="UP000014155"/>
    </source>
</evidence>
<keyword evidence="1" id="KW-0812">Transmembrane</keyword>
<keyword evidence="1" id="KW-0472">Membrane</keyword>
<dbReference type="AlphaFoldDB" id="S0FR80"/>
<accession>S0FR80</accession>
<evidence type="ECO:0000313" key="2">
    <source>
        <dbReference type="EMBL" id="EMS71694.1"/>
    </source>
</evidence>
<dbReference type="eggNOG" id="COG1916">
    <property type="taxonomic scope" value="Bacteria"/>
</dbReference>
<dbReference type="InterPro" id="IPR002816">
    <property type="entry name" value="TraB/PrgY/GumN_fam"/>
</dbReference>
<reference evidence="2 3" key="1">
    <citation type="journal article" date="2013" name="Genome Announc.">
        <title>Draft Genome Sequence of the Cellulolytic, Mesophilic, Anaerobic Bacterium Clostridium termitidis Strain CT1112 (DSM 5398).</title>
        <authorList>
            <person name="Lal S."/>
            <person name="Ramachandran U."/>
            <person name="Zhang X."/>
            <person name="Munir R."/>
            <person name="Sparling R."/>
            <person name="Levin D.B."/>
        </authorList>
    </citation>
    <scope>NUCLEOTIDE SEQUENCE [LARGE SCALE GENOMIC DNA]</scope>
    <source>
        <strain evidence="2 3">CT1112</strain>
    </source>
</reference>
<dbReference type="PATRIC" id="fig|1195236.3.peg.2782"/>
<protein>
    <submittedName>
        <fullName evidence="2">TraB family protein</fullName>
    </submittedName>
</protein>
<feature type="transmembrane region" description="Helical" evidence="1">
    <location>
        <begin position="213"/>
        <end position="234"/>
    </location>
</feature>
<dbReference type="PANTHER" id="PTHR21530:SF7">
    <property type="entry name" value="TRAB DOMAIN-CONTAINING PROTEIN"/>
    <property type="match status" value="1"/>
</dbReference>
<proteinExistence type="predicted"/>
<dbReference type="EMBL" id="AORV01000035">
    <property type="protein sequence ID" value="EMS71694.1"/>
    <property type="molecule type" value="Genomic_DNA"/>
</dbReference>
<evidence type="ECO:0000256" key="1">
    <source>
        <dbReference type="SAM" id="Phobius"/>
    </source>
</evidence>
<name>S0FR80_RUMCE</name>
<keyword evidence="1" id="KW-1133">Transmembrane helix</keyword>
<sequence length="294" mass="32243">MQKKLGTNVGGEMLEAIASAKDVNAQLVLADRNIQTTLLRIWRKLSLWEKLKLIFSLTFSFGEDTEISSEDLQELLKEDMLESAISGLRKQFPAVGQILISERDQYLAYKIKNAPGQKIVAVLGGAHVPGVKKEIFKEQDIESISVIPPKSKISKITAWIIPALITGLFVYAFIMNIQTGLNQLSAWVLWTGLLAALFTALCLGHPLSIITSFIAAPITTLHPMLACGWFAGLVEATIKKPTVQDVQNIQEDIFSLKGVLKNRFLKTLLVVIMSNIGASIGTFIAGTGIIRNLL</sequence>
<feature type="transmembrane region" description="Helical" evidence="1">
    <location>
        <begin position="186"/>
        <end position="207"/>
    </location>
</feature>
<comment type="caution">
    <text evidence="2">The sequence shown here is derived from an EMBL/GenBank/DDBJ whole genome shotgun (WGS) entry which is preliminary data.</text>
</comment>
<organism evidence="2 3">
    <name type="scientific">Ruminiclostridium cellobioparum subsp. termitidis CT1112</name>
    <dbReference type="NCBI Taxonomy" id="1195236"/>
    <lineage>
        <taxon>Bacteria</taxon>
        <taxon>Bacillati</taxon>
        <taxon>Bacillota</taxon>
        <taxon>Clostridia</taxon>
        <taxon>Eubacteriales</taxon>
        <taxon>Oscillospiraceae</taxon>
        <taxon>Ruminiclostridium</taxon>
    </lineage>
</organism>
<dbReference type="InterPro" id="IPR005230">
    <property type="entry name" value="TraB_bac"/>
</dbReference>
<dbReference type="Proteomes" id="UP000014155">
    <property type="component" value="Unassembled WGS sequence"/>
</dbReference>